<dbReference type="GO" id="GO:0032934">
    <property type="term" value="F:sterol binding"/>
    <property type="evidence" value="ECO:0007669"/>
    <property type="project" value="TreeGrafter"/>
</dbReference>
<evidence type="ECO:0000259" key="8">
    <source>
        <dbReference type="PROSITE" id="PS51778"/>
    </source>
</evidence>
<reference evidence="9" key="1">
    <citation type="submission" date="2021-06" db="EMBL/GenBank/DDBJ databases">
        <authorList>
            <person name="Kallberg Y."/>
            <person name="Tangrot J."/>
            <person name="Rosling A."/>
        </authorList>
    </citation>
    <scope>NUCLEOTIDE SEQUENCE</scope>
    <source>
        <strain evidence="9">AZ414A</strain>
    </source>
</reference>
<organism evidence="9 10">
    <name type="scientific">Diversispora eburnea</name>
    <dbReference type="NCBI Taxonomy" id="1213867"/>
    <lineage>
        <taxon>Eukaryota</taxon>
        <taxon>Fungi</taxon>
        <taxon>Fungi incertae sedis</taxon>
        <taxon>Mucoromycota</taxon>
        <taxon>Glomeromycotina</taxon>
        <taxon>Glomeromycetes</taxon>
        <taxon>Diversisporales</taxon>
        <taxon>Diversisporaceae</taxon>
        <taxon>Diversispora</taxon>
    </lineage>
</organism>
<dbReference type="GO" id="GO:0140268">
    <property type="term" value="C:endoplasmic reticulum-plasma membrane contact site"/>
    <property type="evidence" value="ECO:0007669"/>
    <property type="project" value="TreeGrafter"/>
</dbReference>
<feature type="compositionally biased region" description="Basic and acidic residues" evidence="6">
    <location>
        <begin position="28"/>
        <end position="42"/>
    </location>
</feature>
<dbReference type="OrthoDB" id="2162691at2759"/>
<evidence type="ECO:0000256" key="1">
    <source>
        <dbReference type="ARBA" id="ARBA00004167"/>
    </source>
</evidence>
<dbReference type="GO" id="GO:0120015">
    <property type="term" value="F:sterol transfer activity"/>
    <property type="evidence" value="ECO:0007669"/>
    <property type="project" value="TreeGrafter"/>
</dbReference>
<feature type="region of interest" description="Disordered" evidence="6">
    <location>
        <begin position="1"/>
        <end position="60"/>
    </location>
</feature>
<dbReference type="GO" id="GO:0032366">
    <property type="term" value="P:intracellular sterol transport"/>
    <property type="evidence" value="ECO:0007669"/>
    <property type="project" value="TreeGrafter"/>
</dbReference>
<dbReference type="Proteomes" id="UP000789706">
    <property type="component" value="Unassembled WGS sequence"/>
</dbReference>
<feature type="compositionally biased region" description="Basic and acidic residues" evidence="6">
    <location>
        <begin position="383"/>
        <end position="403"/>
    </location>
</feature>
<keyword evidence="5 7" id="KW-0472">Membrane</keyword>
<evidence type="ECO:0000256" key="6">
    <source>
        <dbReference type="SAM" id="MobiDB-lite"/>
    </source>
</evidence>
<feature type="compositionally biased region" description="Low complexity" evidence="6">
    <location>
        <begin position="830"/>
        <end position="844"/>
    </location>
</feature>
<keyword evidence="3 7" id="KW-0812">Transmembrane</keyword>
<feature type="region of interest" description="Disordered" evidence="6">
    <location>
        <begin position="809"/>
        <end position="860"/>
    </location>
</feature>
<dbReference type="GO" id="GO:0032541">
    <property type="term" value="C:cortical endoplasmic reticulum"/>
    <property type="evidence" value="ECO:0007669"/>
    <property type="project" value="TreeGrafter"/>
</dbReference>
<feature type="compositionally biased region" description="Basic and acidic residues" evidence="6">
    <location>
        <begin position="411"/>
        <end position="420"/>
    </location>
</feature>
<evidence type="ECO:0000313" key="10">
    <source>
        <dbReference type="Proteomes" id="UP000789706"/>
    </source>
</evidence>
<feature type="compositionally biased region" description="Low complexity" evidence="6">
    <location>
        <begin position="454"/>
        <end position="468"/>
    </location>
</feature>
<evidence type="ECO:0000313" key="9">
    <source>
        <dbReference type="EMBL" id="CAG8573140.1"/>
    </source>
</evidence>
<keyword evidence="10" id="KW-1185">Reference proteome</keyword>
<gene>
    <name evidence="9" type="ORF">DEBURN_LOCUS8186</name>
</gene>
<evidence type="ECO:0000256" key="3">
    <source>
        <dbReference type="ARBA" id="ARBA00022692"/>
    </source>
</evidence>
<feature type="compositionally biased region" description="Polar residues" evidence="6">
    <location>
        <begin position="137"/>
        <end position="156"/>
    </location>
</feature>
<dbReference type="PROSITE" id="PS51778">
    <property type="entry name" value="VAST"/>
    <property type="match status" value="1"/>
</dbReference>
<sequence length="907" mass="100790">MLSVAANSLSSLPSTIRDSFSRNNSDNEQSKEISGEENKSDSSNDSNGNSPPSSLKVTPPFIEEGSQQNLNVDGSSKAWQGNLAGLRPPTTNIDTTTIITNSSGSPTSLKIENFDLKDDQIGTPTVEDYSPPIPLLNNANDYTTYKPTQLSENNPGRRSFKLPTPKNSGKVKLKKKRSESSIADESPSIDSPDLSGLSPASPKKNAEFHALFRSVPEDDYLINDYGCALQKEILVQGRLYVSTSYLVIAFSDIVSIEKKTTAFVIPNAILISTLHAKHFFASFITRESTYELLQTIWRRTHPTLSILSAELELNKNNNENSDTSVETSAESNEGKSTNGKRKKIGSLNLKSDTKKLGKGSTSSDEKDIREKDQKNLGKGSTSLDEKDIREKDQKKLDQLELKVHSLPSSPKKSEFYDHLKSKSQKRHRPRSKSVETETQSPILDIAPISDFPTSESNSTSNQSISSRTQSRKPNIKKRKYPTHCACLKHYDNVSLDTTFKGTVEELYNLLFVSDFCKNFVINNEKCLDVNFGEWNIVDGKLIRHSSYIKPLNNSIGPKSTKCCITDETLHKDFDNYVVNLSTTTTPDVPSGGSFSVKTRTCFMWAGPNETRIITTCAVEWSKNSWLKVPIEKACIEGQLSHWKNLSLAIKKYIAMHPSEFQGASLSPVLGEIDLLDEKAPLKERTRSAAMPLDTTTLEQNAPTTGQQQTANIWNAVFEIPNVLFSILTPMIQNISIPSTNTIIILAMLFMMISNLYNWSLLRDIGQRLDNVASSNIPLYGGRNEFLHYDDLIEREGEVLWKWLAEKSKKDTGGDINHSEDELSSSKCQVDGSSSSFNCGSGSDGSDNDYGKTRESKPISVQHLSEQIGDLHKLLQAAEGHVKKLVDVTEFESAHYPDREKKQKKHSA</sequence>
<dbReference type="InterPro" id="IPR011993">
    <property type="entry name" value="PH-like_dom_sf"/>
</dbReference>
<dbReference type="CDD" id="cd13220">
    <property type="entry name" value="PH-GRAM_GRAMDC"/>
    <property type="match status" value="1"/>
</dbReference>
<dbReference type="PANTHER" id="PTHR23319:SF4">
    <property type="entry name" value="GRAM DOMAIN CONTAINING 1B, ISOFORM E"/>
    <property type="match status" value="1"/>
</dbReference>
<feature type="region of interest" description="Disordered" evidence="6">
    <location>
        <begin position="122"/>
        <end position="201"/>
    </location>
</feature>
<feature type="compositionally biased region" description="Basic and acidic residues" evidence="6">
    <location>
        <begin position="809"/>
        <end position="820"/>
    </location>
</feature>
<comment type="similarity">
    <text evidence="2">Belongs to the YSP2 family.</text>
</comment>
<feature type="compositionally biased region" description="Polar residues" evidence="6">
    <location>
        <begin position="321"/>
        <end position="337"/>
    </location>
</feature>
<dbReference type="InterPro" id="IPR051482">
    <property type="entry name" value="Cholesterol_transport"/>
</dbReference>
<feature type="domain" description="VASt" evidence="8">
    <location>
        <begin position="489"/>
        <end position="657"/>
    </location>
</feature>
<evidence type="ECO:0000256" key="7">
    <source>
        <dbReference type="SAM" id="Phobius"/>
    </source>
</evidence>
<feature type="compositionally biased region" description="Basic residues" evidence="6">
    <location>
        <begin position="421"/>
        <end position="431"/>
    </location>
</feature>
<name>A0A9N9BRV9_9GLOM</name>
<dbReference type="GO" id="GO:0005886">
    <property type="term" value="C:plasma membrane"/>
    <property type="evidence" value="ECO:0007669"/>
    <property type="project" value="TreeGrafter"/>
</dbReference>
<dbReference type="InterPro" id="IPR031968">
    <property type="entry name" value="VASt"/>
</dbReference>
<feature type="region of interest" description="Disordered" evidence="6">
    <location>
        <begin position="316"/>
        <end position="476"/>
    </location>
</feature>
<dbReference type="Pfam" id="PF16016">
    <property type="entry name" value="VASt"/>
    <property type="match status" value="1"/>
</dbReference>
<accession>A0A9N9BRV9</accession>
<dbReference type="PANTHER" id="PTHR23319">
    <property type="entry name" value="GRAM DOMAIN CONTAINING 1B, ISOFORM E"/>
    <property type="match status" value="1"/>
</dbReference>
<dbReference type="Pfam" id="PF02893">
    <property type="entry name" value="GRAM"/>
    <property type="match status" value="1"/>
</dbReference>
<dbReference type="GO" id="GO:0005789">
    <property type="term" value="C:endoplasmic reticulum membrane"/>
    <property type="evidence" value="ECO:0007669"/>
    <property type="project" value="TreeGrafter"/>
</dbReference>
<dbReference type="InterPro" id="IPR004182">
    <property type="entry name" value="GRAM"/>
</dbReference>
<comment type="subcellular location">
    <subcellularLocation>
        <location evidence="1">Membrane</location>
        <topology evidence="1">Single-pass membrane protein</topology>
    </subcellularLocation>
</comment>
<proteinExistence type="inferred from homology"/>
<feature type="compositionally biased region" description="Polar residues" evidence="6">
    <location>
        <begin position="1"/>
        <end position="27"/>
    </location>
</feature>
<dbReference type="GO" id="GO:0005739">
    <property type="term" value="C:mitochondrion"/>
    <property type="evidence" value="ECO:0007669"/>
    <property type="project" value="TreeGrafter"/>
</dbReference>
<evidence type="ECO:0000256" key="4">
    <source>
        <dbReference type="ARBA" id="ARBA00022989"/>
    </source>
</evidence>
<feature type="transmembrane region" description="Helical" evidence="7">
    <location>
        <begin position="742"/>
        <end position="761"/>
    </location>
</feature>
<dbReference type="AlphaFoldDB" id="A0A9N9BRV9"/>
<comment type="caution">
    <text evidence="9">The sequence shown here is derived from an EMBL/GenBank/DDBJ whole genome shotgun (WGS) entry which is preliminary data.</text>
</comment>
<feature type="compositionally biased region" description="Low complexity" evidence="6">
    <location>
        <begin position="43"/>
        <end position="54"/>
    </location>
</feature>
<dbReference type="EMBL" id="CAJVPK010001139">
    <property type="protein sequence ID" value="CAG8573140.1"/>
    <property type="molecule type" value="Genomic_DNA"/>
</dbReference>
<evidence type="ECO:0000256" key="5">
    <source>
        <dbReference type="ARBA" id="ARBA00023136"/>
    </source>
</evidence>
<dbReference type="Gene3D" id="2.30.29.30">
    <property type="entry name" value="Pleckstrin-homology domain (PH domain)/Phosphotyrosine-binding domain (PTB)"/>
    <property type="match status" value="1"/>
</dbReference>
<feature type="compositionally biased region" description="Basic and acidic residues" evidence="6">
    <location>
        <begin position="363"/>
        <end position="375"/>
    </location>
</feature>
<protein>
    <submittedName>
        <fullName evidence="9">6521_t:CDS:1</fullName>
    </submittedName>
</protein>
<evidence type="ECO:0000256" key="2">
    <source>
        <dbReference type="ARBA" id="ARBA00006582"/>
    </source>
</evidence>
<dbReference type="SMART" id="SM00568">
    <property type="entry name" value="GRAM"/>
    <property type="match status" value="1"/>
</dbReference>
<keyword evidence="4 7" id="KW-1133">Transmembrane helix</keyword>